<name>A0A4R1CIB1_9ACTN</name>
<dbReference type="EMBL" id="SJZJ01000001">
    <property type="protein sequence ID" value="TCJ31213.1"/>
    <property type="molecule type" value="Genomic_DNA"/>
</dbReference>
<proteinExistence type="predicted"/>
<evidence type="ECO:0000313" key="3">
    <source>
        <dbReference type="Proteomes" id="UP000295453"/>
    </source>
</evidence>
<keyword evidence="1" id="KW-1133">Transmembrane helix</keyword>
<comment type="caution">
    <text evidence="2">The sequence shown here is derived from an EMBL/GenBank/DDBJ whole genome shotgun (WGS) entry which is preliminary data.</text>
</comment>
<dbReference type="RefSeq" id="WP_131581114.1">
    <property type="nucleotide sequence ID" value="NZ_SJZJ01000001.1"/>
</dbReference>
<dbReference type="Proteomes" id="UP000295453">
    <property type="component" value="Unassembled WGS sequence"/>
</dbReference>
<evidence type="ECO:0000256" key="1">
    <source>
        <dbReference type="SAM" id="Phobius"/>
    </source>
</evidence>
<reference evidence="2 3" key="1">
    <citation type="submission" date="2019-03" db="EMBL/GenBank/DDBJ databases">
        <authorList>
            <person name="Kim M.K.M."/>
        </authorList>
    </citation>
    <scope>NUCLEOTIDE SEQUENCE [LARGE SCALE GENOMIC DNA]</scope>
    <source>
        <strain evidence="2 3">18JY15-6</strain>
    </source>
</reference>
<protein>
    <submittedName>
        <fullName evidence="2">Uncharacterized protein</fullName>
    </submittedName>
</protein>
<evidence type="ECO:0000313" key="2">
    <source>
        <dbReference type="EMBL" id="TCJ31213.1"/>
    </source>
</evidence>
<dbReference type="AlphaFoldDB" id="A0A4R1CIB1"/>
<keyword evidence="1" id="KW-0472">Membrane</keyword>
<keyword evidence="3" id="KW-1185">Reference proteome</keyword>
<feature type="transmembrane region" description="Helical" evidence="1">
    <location>
        <begin position="12"/>
        <end position="34"/>
    </location>
</feature>
<dbReference type="OrthoDB" id="3755818at2"/>
<keyword evidence="1" id="KW-0812">Transmembrane</keyword>
<gene>
    <name evidence="2" type="ORF">EPD65_01180</name>
</gene>
<organism evidence="2 3">
    <name type="scientific">Nocardioides jejuensis</name>
    <dbReference type="NCBI Taxonomy" id="2502782"/>
    <lineage>
        <taxon>Bacteria</taxon>
        <taxon>Bacillati</taxon>
        <taxon>Actinomycetota</taxon>
        <taxon>Actinomycetes</taxon>
        <taxon>Propionibacteriales</taxon>
        <taxon>Nocardioidaceae</taxon>
        <taxon>Nocardioides</taxon>
    </lineage>
</organism>
<sequence length="702" mass="70861">MKRSTVRPNDEGAMLVFAMIIVTTVSLVTGVLLAKGWTNFAATSTLRDVAGQAYAGDAAGKVAVTDLVQGAKSSVPSSVATYPNGADGAGTWVYDNNTDGTGCFGKKASDGTALDTITLKYVYPKTQSGGSASKSATVVCTPVAGTGIFGSGGGTVVVVPDASDAFARALTTMGTGACTALVSGGSCNDGITLKGLGSGTEIPVRGSIQSKTFVNVTAGTLRTNGKVVANSCTGSIIPSCTGGFVTPTAPDSPLSSVPTWQNPATQGCSFQPGFYNNGVALSTAVNSCGTATFASGKYYFDFSDNQPWDIATTVIGGVSSGGSSIPGRCVSPINSPSTSGVQFVFGGSSFVQVEDTAHVELCGPSNGGKAPLTLYQQQAGSTPGTQNVAGAASANVTTVTGGKNDAFTPNPANGANATTLTAALTATGAPLKTDDWKSTKNNNTGGLDLQNFPGLAGIPVGSLITSAKLKVTYTNGLTVANPNAAFQASVQGQAGTVQVAPSGTDTDLTTLVNAQFLASASGFSATNPKIQLRISDSNKNDTLSIDAVSLTVSWVEPALRAATTSQTFITDHGGNFQGEFVVQGATYAPKGYITLTPGSSASALVAFRWGVLAWGVNFKSQPSQVWGYPLISIPDPALGLGSAVTAVDLKVYLCAGSGPCSTSGNPALSARVQLTDGVDSDGIVHPVPGQRKVEILSWAEQR</sequence>
<accession>A0A4R1CIB1</accession>